<gene>
    <name evidence="2" type="ORF">FHR20_000093</name>
</gene>
<reference evidence="2 3" key="1">
    <citation type="submission" date="2020-03" db="EMBL/GenBank/DDBJ databases">
        <title>Genomic Encyclopedia of Type Strains, Phase IV (KMG-IV): sequencing the most valuable type-strain genomes for metagenomic binning, comparative biology and taxonomic classification.</title>
        <authorList>
            <person name="Goeker M."/>
        </authorList>
    </citation>
    <scope>NUCLEOTIDE SEQUENCE [LARGE SCALE GENOMIC DNA]</scope>
    <source>
        <strain evidence="2 3">DSM 4733</strain>
    </source>
</reference>
<sequence length="213" mass="23258">MELHLRPGLSWCLCNRRAVFLDLPHDRYFCLPEERDTLFQDWARGDGSGSPEVAAQLADVIQFGSGLRAQTILQPATRDLAESKIRAQFRDTCGAALAQLRARRALRRKPIAALLTRPALKSCDTEAPPGRSGLERIAAAFRASSGWVEAADQCLPRALAARRMCNRHGLGAALVLGVRLTPFAAHAWVQAGDAVVVGDLEQVRLYTPILVVP</sequence>
<name>A0A7X5ZTK4_9SPHN</name>
<proteinExistence type="predicted"/>
<comment type="caution">
    <text evidence="2">The sequence shown here is derived from an EMBL/GenBank/DDBJ whole genome shotgun (WGS) entry which is preliminary data.</text>
</comment>
<dbReference type="InterPro" id="IPR053521">
    <property type="entry name" value="McjB-like"/>
</dbReference>
<feature type="domain" description="Microcin J25-processing protein McjB C-terminal" evidence="1">
    <location>
        <begin position="97"/>
        <end position="210"/>
    </location>
</feature>
<dbReference type="RefSeq" id="WP_167297750.1">
    <property type="nucleotide sequence ID" value="NZ_JAASQV010000001.1"/>
</dbReference>
<dbReference type="InterPro" id="IPR032708">
    <property type="entry name" value="McjB_C"/>
</dbReference>
<evidence type="ECO:0000313" key="3">
    <source>
        <dbReference type="Proteomes" id="UP000564677"/>
    </source>
</evidence>
<dbReference type="NCBIfam" id="NF033537">
    <property type="entry name" value="lasso_biosyn_B2"/>
    <property type="match status" value="1"/>
</dbReference>
<protein>
    <recommendedName>
        <fullName evidence="1">Microcin J25-processing protein McjB C-terminal domain-containing protein</fullName>
    </recommendedName>
</protein>
<dbReference type="Proteomes" id="UP000564677">
    <property type="component" value="Unassembled WGS sequence"/>
</dbReference>
<accession>A0A7X5ZTK4</accession>
<evidence type="ECO:0000259" key="1">
    <source>
        <dbReference type="Pfam" id="PF13471"/>
    </source>
</evidence>
<dbReference type="AlphaFoldDB" id="A0A7X5ZTK4"/>
<evidence type="ECO:0000313" key="2">
    <source>
        <dbReference type="EMBL" id="NIJ63162.1"/>
    </source>
</evidence>
<organism evidence="2 3">
    <name type="scientific">Sphingomonas leidyi</name>
    <dbReference type="NCBI Taxonomy" id="68569"/>
    <lineage>
        <taxon>Bacteria</taxon>
        <taxon>Pseudomonadati</taxon>
        <taxon>Pseudomonadota</taxon>
        <taxon>Alphaproteobacteria</taxon>
        <taxon>Sphingomonadales</taxon>
        <taxon>Sphingomonadaceae</taxon>
        <taxon>Sphingomonas</taxon>
    </lineage>
</organism>
<keyword evidence="3" id="KW-1185">Reference proteome</keyword>
<dbReference type="Pfam" id="PF13471">
    <property type="entry name" value="Transglut_core3"/>
    <property type="match status" value="1"/>
</dbReference>
<dbReference type="EMBL" id="JAASQV010000001">
    <property type="protein sequence ID" value="NIJ63162.1"/>
    <property type="molecule type" value="Genomic_DNA"/>
</dbReference>